<comment type="caution">
    <text evidence="2">The sequence shown here is derived from an EMBL/GenBank/DDBJ whole genome shotgun (WGS) entry which is preliminary data.</text>
</comment>
<evidence type="ECO:0000313" key="3">
    <source>
        <dbReference type="Proteomes" id="UP001239445"/>
    </source>
</evidence>
<protein>
    <submittedName>
        <fullName evidence="2">Uncharacterized protein</fullName>
    </submittedName>
</protein>
<name>A0AAJ0F9E5_9PEZI</name>
<accession>A0AAJ0F9E5</accession>
<dbReference type="AlphaFoldDB" id="A0AAJ0F9E5"/>
<evidence type="ECO:0000313" key="2">
    <source>
        <dbReference type="EMBL" id="KAK1758997.1"/>
    </source>
</evidence>
<evidence type="ECO:0000256" key="1">
    <source>
        <dbReference type="SAM" id="MobiDB-lite"/>
    </source>
</evidence>
<proteinExistence type="predicted"/>
<dbReference type="Proteomes" id="UP001239445">
    <property type="component" value="Unassembled WGS sequence"/>
</dbReference>
<reference evidence="2" key="1">
    <citation type="submission" date="2023-06" db="EMBL/GenBank/DDBJ databases">
        <title>Genome-scale phylogeny and comparative genomics of the fungal order Sordariales.</title>
        <authorList>
            <consortium name="Lawrence Berkeley National Laboratory"/>
            <person name="Hensen N."/>
            <person name="Bonometti L."/>
            <person name="Westerberg I."/>
            <person name="Brannstrom I.O."/>
            <person name="Guillou S."/>
            <person name="Cros-Aarteil S."/>
            <person name="Calhoun S."/>
            <person name="Haridas S."/>
            <person name="Kuo A."/>
            <person name="Mondo S."/>
            <person name="Pangilinan J."/>
            <person name="Riley R."/>
            <person name="Labutti K."/>
            <person name="Andreopoulos B."/>
            <person name="Lipzen A."/>
            <person name="Chen C."/>
            <person name="Yanf M."/>
            <person name="Daum C."/>
            <person name="Ng V."/>
            <person name="Clum A."/>
            <person name="Steindorff A."/>
            <person name="Ohm R."/>
            <person name="Martin F."/>
            <person name="Silar P."/>
            <person name="Natvig D."/>
            <person name="Lalanne C."/>
            <person name="Gautier V."/>
            <person name="Ament-Velasquez S.L."/>
            <person name="Kruys A."/>
            <person name="Hutchinson M.I."/>
            <person name="Powell A.J."/>
            <person name="Barry K."/>
            <person name="Miller A.N."/>
            <person name="Grigoriev I.V."/>
            <person name="Debuchy R."/>
            <person name="Gladieux P."/>
            <person name="Thoren M.H."/>
            <person name="Johannesson H."/>
        </authorList>
    </citation>
    <scope>NUCLEOTIDE SEQUENCE</scope>
    <source>
        <strain evidence="2">PSN4</strain>
    </source>
</reference>
<feature type="region of interest" description="Disordered" evidence="1">
    <location>
        <begin position="158"/>
        <end position="180"/>
    </location>
</feature>
<organism evidence="2 3">
    <name type="scientific">Echria macrotheca</name>
    <dbReference type="NCBI Taxonomy" id="438768"/>
    <lineage>
        <taxon>Eukaryota</taxon>
        <taxon>Fungi</taxon>
        <taxon>Dikarya</taxon>
        <taxon>Ascomycota</taxon>
        <taxon>Pezizomycotina</taxon>
        <taxon>Sordariomycetes</taxon>
        <taxon>Sordariomycetidae</taxon>
        <taxon>Sordariales</taxon>
        <taxon>Schizotheciaceae</taxon>
        <taxon>Echria</taxon>
    </lineage>
</organism>
<keyword evidence="3" id="KW-1185">Reference proteome</keyword>
<feature type="region of interest" description="Disordered" evidence="1">
    <location>
        <begin position="11"/>
        <end position="33"/>
    </location>
</feature>
<feature type="compositionally biased region" description="Basic and acidic residues" evidence="1">
    <location>
        <begin position="162"/>
        <end position="172"/>
    </location>
</feature>
<dbReference type="EMBL" id="MU839828">
    <property type="protein sequence ID" value="KAK1758997.1"/>
    <property type="molecule type" value="Genomic_DNA"/>
</dbReference>
<gene>
    <name evidence="2" type="ORF">QBC47DRAFT_370855</name>
</gene>
<sequence>MATLNPLDDIVHSSGDDMATGAQDPETTSTPSKDVIVEVTDSAYYAIHRYFVELLVLSKDFETTSAAGLPPEFEDALRIFQEAGKPFTSSRFRYHDEICQVLARHSDVRQDVWFFLDQLTRALHQVYDLVNASSIYGLEETKRRAEIARRRLVRMLGDEPPYDGHNDYRDTEPDSQNAEPTFDDTLAAVHNHVMGLGQALWVADYFND</sequence>